<comment type="similarity">
    <text evidence="2">Belongs to the threonine synthase family.</text>
</comment>
<dbReference type="eggNOG" id="arCOG01434">
    <property type="taxonomic scope" value="Archaea"/>
</dbReference>
<evidence type="ECO:0000313" key="9">
    <source>
        <dbReference type="Proteomes" id="UP000030624"/>
    </source>
</evidence>
<dbReference type="InterPro" id="IPR001926">
    <property type="entry name" value="TrpB-like_PALP"/>
</dbReference>
<dbReference type="GeneID" id="24797685"/>
<gene>
    <name evidence="8" type="ORF">GACE_1099</name>
</gene>
<dbReference type="AlphaFoldDB" id="A0A0A7GE46"/>
<dbReference type="STRING" id="565033.GACE_1099"/>
<dbReference type="GO" id="GO:0009097">
    <property type="term" value="P:isoleucine biosynthetic process"/>
    <property type="evidence" value="ECO:0007669"/>
    <property type="project" value="TreeGrafter"/>
</dbReference>
<name>A0A0A7GE46_GEOAI</name>
<evidence type="ECO:0000259" key="7">
    <source>
        <dbReference type="Pfam" id="PF00291"/>
    </source>
</evidence>
<dbReference type="InterPro" id="IPR050147">
    <property type="entry name" value="Ser/Thr_Dehydratase"/>
</dbReference>
<organism evidence="8 9">
    <name type="scientific">Geoglobus acetivorans</name>
    <dbReference type="NCBI Taxonomy" id="565033"/>
    <lineage>
        <taxon>Archaea</taxon>
        <taxon>Methanobacteriati</taxon>
        <taxon>Methanobacteriota</taxon>
        <taxon>Archaeoglobi</taxon>
        <taxon>Archaeoglobales</taxon>
        <taxon>Archaeoglobaceae</taxon>
        <taxon>Geoglobus</taxon>
    </lineage>
</organism>
<dbReference type="PANTHER" id="PTHR48078">
    <property type="entry name" value="THREONINE DEHYDRATASE, MITOCHONDRIAL-RELATED"/>
    <property type="match status" value="1"/>
</dbReference>
<sequence length="404" mass="44361">MKVTGLRCRICGKEFPPEALYTCDNCFGPLEVKYDWEWIKNRVSREKIEKGPKSLWRYKDFLPVDGEPVDLGAGFTRFIRASNLGEELGLKNLFLIDDSTNPTYSFKDRVVSVAVTKAREFGMKAVGCASTGNLAGSIAAHAAKARLPAYIFVPRGIEKNKIIQALVHGANVIEVDGTYDDANRIATEVAEEHPDWGFVNINLRPFYAEGSKTLAYEAAERLGWTLPDQVVVPMASGALLCAIYRGFRDLERVGLVDEKDVVFNGSQPHGLPISRAVKLGTRVEPVRKMDTIVHSLAIGNPADGIFAKEIIEKTGGYAEDPADREAIEGIKLLAKTEGIFTELAGGVTVAGLKRLVEEGRIDRSDVVVAYLTGNGLKTGEAIVDYLDDTLKIRPRLEDFEEVIA</sequence>
<feature type="modified residue" description="N6-(pyridoxal phosphate)lysine" evidence="6">
    <location>
        <position position="107"/>
    </location>
</feature>
<reference evidence="8 9" key="1">
    <citation type="journal article" date="2015" name="Appl. Environ. Microbiol.">
        <title>The Geoglobus acetivorans genome: Fe(III) reduction, acetate utilization, autotrophic growth, and degradation of aromatic compounds in a hyperthermophilic archaeon.</title>
        <authorList>
            <person name="Mardanov A.V."/>
            <person name="Slododkina G.B."/>
            <person name="Slobodkin A.I."/>
            <person name="Beletsky A.V."/>
            <person name="Gavrilov S.N."/>
            <person name="Kublanov I.V."/>
            <person name="Bonch-Osmolovskaya E.A."/>
            <person name="Skryabin K.G."/>
            <person name="Ravin N.V."/>
        </authorList>
    </citation>
    <scope>NUCLEOTIDE SEQUENCE [LARGE SCALE GENOMIC DNA]</scope>
    <source>
        <strain evidence="8 9">SBH6</strain>
    </source>
</reference>
<evidence type="ECO:0000256" key="4">
    <source>
        <dbReference type="ARBA" id="ARBA00023239"/>
    </source>
</evidence>
<comment type="cofactor">
    <cofactor evidence="1 6">
        <name>pyridoxal 5'-phosphate</name>
        <dbReference type="ChEBI" id="CHEBI:597326"/>
    </cofactor>
</comment>
<dbReference type="EC" id="4.2.3.1" evidence="5"/>
<dbReference type="InterPro" id="IPR004450">
    <property type="entry name" value="Thr_synthase-like"/>
</dbReference>
<proteinExistence type="inferred from homology"/>
<evidence type="ECO:0000256" key="3">
    <source>
        <dbReference type="ARBA" id="ARBA00022898"/>
    </source>
</evidence>
<dbReference type="KEGG" id="gac:GACE_1099"/>
<dbReference type="SUPFAM" id="SSF53686">
    <property type="entry name" value="Tryptophan synthase beta subunit-like PLP-dependent enzymes"/>
    <property type="match status" value="1"/>
</dbReference>
<dbReference type="EMBL" id="CP009552">
    <property type="protein sequence ID" value="AIY90143.1"/>
    <property type="molecule type" value="Genomic_DNA"/>
</dbReference>
<evidence type="ECO:0000256" key="5">
    <source>
        <dbReference type="NCBIfam" id="TIGR00260"/>
    </source>
</evidence>
<dbReference type="GO" id="GO:0004794">
    <property type="term" value="F:threonine deaminase activity"/>
    <property type="evidence" value="ECO:0007669"/>
    <property type="project" value="TreeGrafter"/>
</dbReference>
<protein>
    <recommendedName>
        <fullName evidence="5">Threonine synthase</fullName>
        <ecNumber evidence="5">4.2.3.1</ecNumber>
    </recommendedName>
</protein>
<dbReference type="GO" id="GO:0006567">
    <property type="term" value="P:L-threonine catabolic process"/>
    <property type="evidence" value="ECO:0007669"/>
    <property type="project" value="TreeGrafter"/>
</dbReference>
<dbReference type="InterPro" id="IPR036052">
    <property type="entry name" value="TrpB-like_PALP_sf"/>
</dbReference>
<dbReference type="PANTHER" id="PTHR48078:SF6">
    <property type="entry name" value="L-THREONINE DEHYDRATASE CATABOLIC TDCB"/>
    <property type="match status" value="1"/>
</dbReference>
<dbReference type="CDD" id="cd01563">
    <property type="entry name" value="Thr-synth_1"/>
    <property type="match status" value="1"/>
</dbReference>
<evidence type="ECO:0000313" key="8">
    <source>
        <dbReference type="EMBL" id="AIY90143.1"/>
    </source>
</evidence>
<evidence type="ECO:0000256" key="2">
    <source>
        <dbReference type="ARBA" id="ARBA00005517"/>
    </source>
</evidence>
<dbReference type="Pfam" id="PF00291">
    <property type="entry name" value="PALP"/>
    <property type="match status" value="1"/>
</dbReference>
<dbReference type="RefSeq" id="WP_048091822.1">
    <property type="nucleotide sequence ID" value="NZ_CP009552.1"/>
</dbReference>
<dbReference type="HOGENOM" id="CLU_028142_4_1_2"/>
<keyword evidence="4" id="KW-0456">Lyase</keyword>
<evidence type="ECO:0000256" key="6">
    <source>
        <dbReference type="PIRSR" id="PIRSR604450-51"/>
    </source>
</evidence>
<keyword evidence="3 6" id="KW-0663">Pyridoxal phosphate</keyword>
<dbReference type="GO" id="GO:0003941">
    <property type="term" value="F:L-serine ammonia-lyase activity"/>
    <property type="evidence" value="ECO:0007669"/>
    <property type="project" value="TreeGrafter"/>
</dbReference>
<accession>A0A0A7GE46</accession>
<dbReference type="Proteomes" id="UP000030624">
    <property type="component" value="Chromosome"/>
</dbReference>
<dbReference type="GO" id="GO:0006565">
    <property type="term" value="P:L-serine catabolic process"/>
    <property type="evidence" value="ECO:0007669"/>
    <property type="project" value="TreeGrafter"/>
</dbReference>
<dbReference type="GO" id="GO:0004795">
    <property type="term" value="F:threonine synthase activity"/>
    <property type="evidence" value="ECO:0007669"/>
    <property type="project" value="UniProtKB-UniRule"/>
</dbReference>
<dbReference type="GO" id="GO:0009088">
    <property type="term" value="P:threonine biosynthetic process"/>
    <property type="evidence" value="ECO:0007669"/>
    <property type="project" value="UniProtKB-UniRule"/>
</dbReference>
<evidence type="ECO:0000256" key="1">
    <source>
        <dbReference type="ARBA" id="ARBA00001933"/>
    </source>
</evidence>
<dbReference type="NCBIfam" id="TIGR00260">
    <property type="entry name" value="thrC"/>
    <property type="match status" value="1"/>
</dbReference>
<dbReference type="Gene3D" id="3.40.50.1100">
    <property type="match status" value="2"/>
</dbReference>
<feature type="domain" description="Tryptophan synthase beta chain-like PALP" evidence="7">
    <location>
        <begin position="70"/>
        <end position="373"/>
    </location>
</feature>